<organism evidence="1 2">
    <name type="scientific">Dovyalis caffra</name>
    <dbReference type="NCBI Taxonomy" id="77055"/>
    <lineage>
        <taxon>Eukaryota</taxon>
        <taxon>Viridiplantae</taxon>
        <taxon>Streptophyta</taxon>
        <taxon>Embryophyta</taxon>
        <taxon>Tracheophyta</taxon>
        <taxon>Spermatophyta</taxon>
        <taxon>Magnoliopsida</taxon>
        <taxon>eudicotyledons</taxon>
        <taxon>Gunneridae</taxon>
        <taxon>Pentapetalae</taxon>
        <taxon>rosids</taxon>
        <taxon>fabids</taxon>
        <taxon>Malpighiales</taxon>
        <taxon>Salicaceae</taxon>
        <taxon>Flacourtieae</taxon>
        <taxon>Dovyalis</taxon>
    </lineage>
</organism>
<dbReference type="EMBL" id="CAWUPB010001173">
    <property type="protein sequence ID" value="CAK7346237.1"/>
    <property type="molecule type" value="Genomic_DNA"/>
</dbReference>
<proteinExistence type="predicted"/>
<gene>
    <name evidence="1" type="ORF">DCAF_LOCUS18908</name>
</gene>
<accession>A0AAV1S7Y8</accession>
<sequence>MLAIILILELTYPMYVDHKIIMASNDAVSIDKKDKVRILFEPVREGDDEHRVREARDAV</sequence>
<reference evidence="1 2" key="1">
    <citation type="submission" date="2024-01" db="EMBL/GenBank/DDBJ databases">
        <authorList>
            <person name="Waweru B."/>
        </authorList>
    </citation>
    <scope>NUCLEOTIDE SEQUENCE [LARGE SCALE GENOMIC DNA]</scope>
</reference>
<name>A0AAV1S7Y8_9ROSI</name>
<evidence type="ECO:0000313" key="1">
    <source>
        <dbReference type="EMBL" id="CAK7346237.1"/>
    </source>
</evidence>
<comment type="caution">
    <text evidence="1">The sequence shown here is derived from an EMBL/GenBank/DDBJ whole genome shotgun (WGS) entry which is preliminary data.</text>
</comment>
<evidence type="ECO:0000313" key="2">
    <source>
        <dbReference type="Proteomes" id="UP001314170"/>
    </source>
</evidence>
<dbReference type="AlphaFoldDB" id="A0AAV1S7Y8"/>
<dbReference type="Proteomes" id="UP001314170">
    <property type="component" value="Unassembled WGS sequence"/>
</dbReference>
<keyword evidence="2" id="KW-1185">Reference proteome</keyword>
<protein>
    <submittedName>
        <fullName evidence="1">Uncharacterized protein</fullName>
    </submittedName>
</protein>